<evidence type="ECO:0000256" key="7">
    <source>
        <dbReference type="ARBA" id="ARBA00049663"/>
    </source>
</evidence>
<organism evidence="9 10">
    <name type="scientific">Elizabethkingia anophelis NUHP1</name>
    <dbReference type="NCBI Taxonomy" id="1338011"/>
    <lineage>
        <taxon>Bacteria</taxon>
        <taxon>Pseudomonadati</taxon>
        <taxon>Bacteroidota</taxon>
        <taxon>Flavobacteriia</taxon>
        <taxon>Flavobacteriales</taxon>
        <taxon>Weeksellaceae</taxon>
        <taxon>Elizabethkingia</taxon>
    </lineage>
</organism>
<feature type="transmembrane region" description="Helical" evidence="8">
    <location>
        <begin position="174"/>
        <end position="193"/>
    </location>
</feature>
<evidence type="ECO:0000256" key="6">
    <source>
        <dbReference type="ARBA" id="ARBA00023136"/>
    </source>
</evidence>
<dbReference type="PANTHER" id="PTHR30354:SF22">
    <property type="entry name" value="HIGH-AFFINITY GLUCONATE TRANSPORTER"/>
    <property type="match status" value="1"/>
</dbReference>
<feature type="transmembrane region" description="Helical" evidence="8">
    <location>
        <begin position="339"/>
        <end position="367"/>
    </location>
</feature>
<feature type="transmembrane region" description="Helical" evidence="8">
    <location>
        <begin position="55"/>
        <end position="76"/>
    </location>
</feature>
<evidence type="ECO:0000313" key="9">
    <source>
        <dbReference type="EMBL" id="AIL44773.1"/>
    </source>
</evidence>
<keyword evidence="3" id="KW-1003">Cell membrane</keyword>
<comment type="subcellular location">
    <subcellularLocation>
        <location evidence="1">Cell membrane</location>
        <topology evidence="1">Multi-pass membrane protein</topology>
    </subcellularLocation>
</comment>
<keyword evidence="5 8" id="KW-1133">Transmembrane helix</keyword>
<comment type="similarity">
    <text evidence="7">Belongs to the GntP permease family.</text>
</comment>
<evidence type="ECO:0000256" key="2">
    <source>
        <dbReference type="ARBA" id="ARBA00022448"/>
    </source>
</evidence>
<evidence type="ECO:0000256" key="3">
    <source>
        <dbReference type="ARBA" id="ARBA00022475"/>
    </source>
</evidence>
<reference evidence="9" key="1">
    <citation type="journal article" date="2013" name="Lancet">
        <title>First case of E anophelis outbreak in an intensive-care unit.</title>
        <authorList>
            <person name="Teo J."/>
            <person name="Tan S.Y."/>
            <person name="Tay M."/>
            <person name="Ding Y."/>
            <person name="Kjelleberg S."/>
            <person name="Givskov M."/>
            <person name="Lin R.T."/>
            <person name="Yang L."/>
        </authorList>
    </citation>
    <scope>NUCLEOTIDE SEQUENCE [LARGE SCALE GENOMIC DNA]</scope>
    <source>
        <strain evidence="9">NUHP1</strain>
    </source>
</reference>
<evidence type="ECO:0000256" key="1">
    <source>
        <dbReference type="ARBA" id="ARBA00004651"/>
    </source>
</evidence>
<keyword evidence="6 8" id="KW-0472">Membrane</keyword>
<dbReference type="STRING" id="1338011.BD94_0998"/>
<feature type="transmembrane region" description="Helical" evidence="8">
    <location>
        <begin position="379"/>
        <end position="402"/>
    </location>
</feature>
<dbReference type="NCBIfam" id="TIGR00791">
    <property type="entry name" value="gntP"/>
    <property type="match status" value="1"/>
</dbReference>
<name>A0A077EDU5_9FLAO</name>
<keyword evidence="4 8" id="KW-0812">Transmembrane</keyword>
<dbReference type="GO" id="GO:0015128">
    <property type="term" value="F:gluconate transmembrane transporter activity"/>
    <property type="evidence" value="ECO:0007669"/>
    <property type="project" value="InterPro"/>
</dbReference>
<feature type="transmembrane region" description="Helical" evidence="8">
    <location>
        <begin position="96"/>
        <end position="125"/>
    </location>
</feature>
<feature type="transmembrane region" description="Helical" evidence="8">
    <location>
        <begin position="422"/>
        <end position="439"/>
    </location>
</feature>
<feature type="transmembrane region" description="Helical" evidence="8">
    <location>
        <begin position="224"/>
        <end position="248"/>
    </location>
</feature>
<dbReference type="InterPro" id="IPR003474">
    <property type="entry name" value="Glcn_transporter"/>
</dbReference>
<dbReference type="HOGENOM" id="CLU_027949_0_0_10"/>
<reference evidence="9" key="2">
    <citation type="journal article" date="2015" name="Genome Biol. Evol.">
        <title>Complete Genome Sequence and Transcriptomic Analysis of the Novel Pathogen Elizabethkingia anophelis in Response to Oxidative Stress.</title>
        <authorList>
            <person name="Li Y."/>
            <person name="Liu Y."/>
            <person name="Chew S.C."/>
            <person name="Tay M."/>
            <person name="Salido M.M."/>
            <person name="Teo J."/>
            <person name="Lauro F.M."/>
            <person name="Givskov M."/>
            <person name="Yang L."/>
        </authorList>
    </citation>
    <scope>NUCLEOTIDE SEQUENCE</scope>
    <source>
        <strain evidence="9">NUHP1</strain>
    </source>
</reference>
<dbReference type="eggNOG" id="COG2610">
    <property type="taxonomic scope" value="Bacteria"/>
</dbReference>
<evidence type="ECO:0000313" key="10">
    <source>
        <dbReference type="Proteomes" id="UP000028933"/>
    </source>
</evidence>
<protein>
    <submittedName>
        <fullName evidence="9">Gluconate permease</fullName>
    </submittedName>
</protein>
<feature type="transmembrane region" description="Helical" evidence="8">
    <location>
        <begin position="260"/>
        <end position="279"/>
    </location>
</feature>
<evidence type="ECO:0000256" key="8">
    <source>
        <dbReference type="SAM" id="Phobius"/>
    </source>
</evidence>
<sequence length="440" mass="47404">MNILILSLCIVVLVLQIVRFKINPFIAFITTSLLAGLTLGVPVDKLANTIQKGFGDMLGSITLIIIFGTCIGKLTVSSGAASVIADSVMKWTGEKYVRLGLMITGFIVGIPLFYSVGFILLVPLIFSVAYQFKLPKVYIAIPMLASLSVAHGFLPPHPSPMALNSMLHADVGLVLIYGVIIAIPTLLIAGLLFSNTLRNIKTTETSAFNSTMSVSAIHTEKPGFWISITSSLFPVFGLTITTLLPLIWKNEYVSLVCKTIGEPSIIMLLSLVICTYTLGIRAGKDMRTIMNEFTEAIKDVILIILIIGGAGSLKEIMMVSGVSQTIVDSLSQINIHPYLLAWLMAALIRICVGSATAAGLMTAGVLLPLLQLDALDANLLVLAIGAGSLMCSHVNDPGFWMFKEYFGTSMKDTVKSWTVMESLVSVLGIVFIFILNTIIH</sequence>
<dbReference type="AlphaFoldDB" id="A0A077EDU5"/>
<dbReference type="GO" id="GO:0005886">
    <property type="term" value="C:plasma membrane"/>
    <property type="evidence" value="ECO:0007669"/>
    <property type="project" value="UniProtKB-SubCell"/>
</dbReference>
<dbReference type="Proteomes" id="UP000028933">
    <property type="component" value="Chromosome"/>
</dbReference>
<dbReference type="KEGG" id="eao:BD94_0998"/>
<feature type="transmembrane region" description="Helical" evidence="8">
    <location>
        <begin position="300"/>
        <end position="319"/>
    </location>
</feature>
<accession>A0A077EDU5</accession>
<dbReference type="PIRSF" id="PIRSF002746">
    <property type="entry name" value="Gluconate_transporter"/>
    <property type="match status" value="1"/>
</dbReference>
<proteinExistence type="inferred from homology"/>
<evidence type="ECO:0000256" key="5">
    <source>
        <dbReference type="ARBA" id="ARBA00022989"/>
    </source>
</evidence>
<evidence type="ECO:0000256" key="4">
    <source>
        <dbReference type="ARBA" id="ARBA00022692"/>
    </source>
</evidence>
<dbReference type="RefSeq" id="WP_024565294.1">
    <property type="nucleotide sequence ID" value="NZ_CP007547.1"/>
</dbReference>
<dbReference type="Pfam" id="PF02447">
    <property type="entry name" value="GntP_permease"/>
    <property type="match status" value="1"/>
</dbReference>
<gene>
    <name evidence="9" type="ORF">BD94_0998</name>
</gene>
<dbReference type="EMBL" id="CP007547">
    <property type="protein sequence ID" value="AIL44773.1"/>
    <property type="molecule type" value="Genomic_DNA"/>
</dbReference>
<keyword evidence="2" id="KW-0813">Transport</keyword>
<feature type="transmembrane region" description="Helical" evidence="8">
    <location>
        <begin position="26"/>
        <end position="43"/>
    </location>
</feature>
<dbReference type="PANTHER" id="PTHR30354">
    <property type="entry name" value="GNT FAMILY GLUCONATE TRANSPORTER"/>
    <property type="match status" value="1"/>
</dbReference>
<feature type="transmembrane region" description="Helical" evidence="8">
    <location>
        <begin position="137"/>
        <end position="154"/>
    </location>
</feature>